<comment type="catalytic activity">
    <reaction evidence="1">
        <text>Hydrolysis of proteins in presence of ATP.</text>
        <dbReference type="EC" id="3.4.21.53"/>
    </reaction>
</comment>
<dbReference type="RefSeq" id="WP_182708055.1">
    <property type="nucleotide sequence ID" value="NZ_JACJII010000001.1"/>
</dbReference>
<evidence type="ECO:0000256" key="1">
    <source>
        <dbReference type="PROSITE-ProRule" id="PRU01122"/>
    </source>
</evidence>
<dbReference type="InterPro" id="IPR014721">
    <property type="entry name" value="Ribsml_uS5_D2-typ_fold_subgr"/>
</dbReference>
<proteinExistence type="inferred from homology"/>
<evidence type="ECO:0000259" key="3">
    <source>
        <dbReference type="PROSITE" id="PS51786"/>
    </source>
</evidence>
<dbReference type="Pfam" id="PF13180">
    <property type="entry name" value="PDZ_2"/>
    <property type="match status" value="1"/>
</dbReference>
<dbReference type="PROSITE" id="PS51786">
    <property type="entry name" value="LON_PROTEOLYTIC"/>
    <property type="match status" value="1"/>
</dbReference>
<dbReference type="InterPro" id="IPR008269">
    <property type="entry name" value="Lon_proteolytic"/>
</dbReference>
<sequence length="350" mass="36580">MSRRAATLVVASFLIFVLGVAGVLMPVPYVALMPGPTYNTLDRSRDGKPLVSIEGRRVYEDGGHLNFTTVAYRGGPGNRIDLLTALRGWLDGDTAIVPEETVFPEDETVEEVEQENTRQMADSQEKAVVAALRELNIAVGVRVLVDSVQKGMPAEGLLRPDDEIVAVDGARVSGVTAVTEKMSARRPGDRVTLRVLRGGREQDVTLTTVASPDGSRPLVGVVLGETYRFPFKVTITVGDVGGPSAGLMFSLAIVDKLTPGPLTGGKFVAGTGTIDTDGTVGPIGGIQQKMIAAREAGATVFLTPADNCIDAVAAAPDGLRLVRIENLDGAISALNALSTGKGEAPSCTTG</sequence>
<dbReference type="GO" id="GO:0030163">
    <property type="term" value="P:protein catabolic process"/>
    <property type="evidence" value="ECO:0007669"/>
    <property type="project" value="InterPro"/>
</dbReference>
<feature type="active site" evidence="1">
    <location>
        <position position="289"/>
    </location>
</feature>
<organism evidence="4 5">
    <name type="scientific">Thermomonospora cellulosilytica</name>
    <dbReference type="NCBI Taxonomy" id="1411118"/>
    <lineage>
        <taxon>Bacteria</taxon>
        <taxon>Bacillati</taxon>
        <taxon>Actinomycetota</taxon>
        <taxon>Actinomycetes</taxon>
        <taxon>Streptosporangiales</taxon>
        <taxon>Thermomonosporaceae</taxon>
        <taxon>Thermomonospora</taxon>
    </lineage>
</organism>
<reference evidence="4 5" key="1">
    <citation type="submission" date="2020-08" db="EMBL/GenBank/DDBJ databases">
        <title>Sequencing the genomes of 1000 actinobacteria strains.</title>
        <authorList>
            <person name="Klenk H.-P."/>
        </authorList>
    </citation>
    <scope>NUCLEOTIDE SEQUENCE [LARGE SCALE GENOMIC DNA]</scope>
    <source>
        <strain evidence="4 5">DSM 45823</strain>
    </source>
</reference>
<dbReference type="GO" id="GO:0004252">
    <property type="term" value="F:serine-type endopeptidase activity"/>
    <property type="evidence" value="ECO:0007669"/>
    <property type="project" value="UniProtKB-UniRule"/>
</dbReference>
<comment type="caution">
    <text evidence="4">The sequence shown here is derived from an EMBL/GenBank/DDBJ whole genome shotgun (WGS) entry which is preliminary data.</text>
</comment>
<dbReference type="EMBL" id="JACJII010000001">
    <property type="protein sequence ID" value="MBA9007508.1"/>
    <property type="molecule type" value="Genomic_DNA"/>
</dbReference>
<dbReference type="EC" id="3.4.21.53" evidence="1"/>
<dbReference type="InterPro" id="IPR020568">
    <property type="entry name" value="Ribosomal_Su5_D2-typ_SF"/>
</dbReference>
<dbReference type="PROSITE" id="PS50106">
    <property type="entry name" value="PDZ"/>
    <property type="match status" value="1"/>
</dbReference>
<dbReference type="GO" id="GO:0006508">
    <property type="term" value="P:proteolysis"/>
    <property type="evidence" value="ECO:0007669"/>
    <property type="project" value="UniProtKB-KW"/>
</dbReference>
<dbReference type="Proteomes" id="UP000539313">
    <property type="component" value="Unassembled WGS sequence"/>
</dbReference>
<dbReference type="InterPro" id="IPR027065">
    <property type="entry name" value="Lon_Prtase"/>
</dbReference>
<gene>
    <name evidence="4" type="ORF">HNR21_006390</name>
</gene>
<feature type="domain" description="PDZ" evidence="2">
    <location>
        <begin position="143"/>
        <end position="199"/>
    </location>
</feature>
<comment type="similarity">
    <text evidence="1">Belongs to the peptidase S16 family.</text>
</comment>
<dbReference type="Pfam" id="PF05362">
    <property type="entry name" value="Lon_C"/>
    <property type="match status" value="1"/>
</dbReference>
<keyword evidence="1" id="KW-0645">Protease</keyword>
<keyword evidence="1" id="KW-0720">Serine protease</keyword>
<dbReference type="SUPFAM" id="SSF50156">
    <property type="entry name" value="PDZ domain-like"/>
    <property type="match status" value="1"/>
</dbReference>
<dbReference type="GO" id="GO:0004176">
    <property type="term" value="F:ATP-dependent peptidase activity"/>
    <property type="evidence" value="ECO:0007669"/>
    <property type="project" value="UniProtKB-UniRule"/>
</dbReference>
<keyword evidence="5" id="KW-1185">Reference proteome</keyword>
<accession>A0A7W3N4Q3</accession>
<dbReference type="GO" id="GO:0005524">
    <property type="term" value="F:ATP binding"/>
    <property type="evidence" value="ECO:0007669"/>
    <property type="project" value="InterPro"/>
</dbReference>
<feature type="domain" description="Lon proteolytic" evidence="3">
    <location>
        <begin position="236"/>
        <end position="337"/>
    </location>
</feature>
<keyword evidence="1" id="KW-0378">Hydrolase</keyword>
<dbReference type="SUPFAM" id="SSF54211">
    <property type="entry name" value="Ribosomal protein S5 domain 2-like"/>
    <property type="match status" value="1"/>
</dbReference>
<dbReference type="SMART" id="SM00228">
    <property type="entry name" value="PDZ"/>
    <property type="match status" value="1"/>
</dbReference>
<evidence type="ECO:0000313" key="4">
    <source>
        <dbReference type="EMBL" id="MBA9007508.1"/>
    </source>
</evidence>
<dbReference type="Gene3D" id="3.30.230.10">
    <property type="match status" value="1"/>
</dbReference>
<protein>
    <recommendedName>
        <fullName evidence="1">endopeptidase La</fullName>
        <ecNumber evidence="1">3.4.21.53</ecNumber>
    </recommendedName>
</protein>
<dbReference type="InterPro" id="IPR001478">
    <property type="entry name" value="PDZ"/>
</dbReference>
<feature type="active site" evidence="1">
    <location>
        <position position="244"/>
    </location>
</feature>
<dbReference type="PANTHER" id="PTHR10046">
    <property type="entry name" value="ATP DEPENDENT LON PROTEASE FAMILY MEMBER"/>
    <property type="match status" value="1"/>
</dbReference>
<evidence type="ECO:0000259" key="2">
    <source>
        <dbReference type="PROSITE" id="PS50106"/>
    </source>
</evidence>
<dbReference type="InterPro" id="IPR036034">
    <property type="entry name" value="PDZ_sf"/>
</dbReference>
<name>A0A7W3N4Q3_9ACTN</name>
<dbReference type="Gene3D" id="2.30.42.10">
    <property type="match status" value="1"/>
</dbReference>
<dbReference type="AlphaFoldDB" id="A0A7W3N4Q3"/>
<evidence type="ECO:0000313" key="5">
    <source>
        <dbReference type="Proteomes" id="UP000539313"/>
    </source>
</evidence>